<accession>A0A1N6XCB3</accession>
<feature type="transmembrane region" description="Helical" evidence="1">
    <location>
        <begin position="6"/>
        <end position="26"/>
    </location>
</feature>
<reference evidence="2 3" key="1">
    <citation type="submission" date="2017-01" db="EMBL/GenBank/DDBJ databases">
        <authorList>
            <person name="Mah S.A."/>
            <person name="Swanson W.J."/>
            <person name="Moy G.W."/>
            <person name="Vacquier V.D."/>
        </authorList>
    </citation>
    <scope>NUCLEOTIDE SEQUENCE [LARGE SCALE GENOMIC DNA]</scope>
    <source>
        <strain evidence="2 3">RU36E</strain>
    </source>
</reference>
<evidence type="ECO:0000256" key="1">
    <source>
        <dbReference type="SAM" id="Phobius"/>
    </source>
</evidence>
<sequence>METSISLVVAVASVLLAFGFAAFVGYRIADRMDKKHSTEIKHH</sequence>
<evidence type="ECO:0000313" key="2">
    <source>
        <dbReference type="EMBL" id="SIQ99907.1"/>
    </source>
</evidence>
<protein>
    <submittedName>
        <fullName evidence="2">Uncharacterized protein</fullName>
    </submittedName>
</protein>
<evidence type="ECO:0000313" key="3">
    <source>
        <dbReference type="Proteomes" id="UP000185841"/>
    </source>
</evidence>
<dbReference type="EMBL" id="FTMP01000012">
    <property type="protein sequence ID" value="SIQ99907.1"/>
    <property type="molecule type" value="Genomic_DNA"/>
</dbReference>
<keyword evidence="1" id="KW-0812">Transmembrane</keyword>
<keyword evidence="1" id="KW-1133">Transmembrane helix</keyword>
<dbReference type="AlphaFoldDB" id="A0A1N6XCB3"/>
<name>A0A1N6XCB3_AQUAC</name>
<keyword evidence="1" id="KW-0472">Membrane</keyword>
<organism evidence="2 3">
    <name type="scientific">Aquipseudomonas alcaligenes</name>
    <name type="common">Pseudomonas alcaligenes</name>
    <dbReference type="NCBI Taxonomy" id="43263"/>
    <lineage>
        <taxon>Bacteria</taxon>
        <taxon>Pseudomonadati</taxon>
        <taxon>Pseudomonadota</taxon>
        <taxon>Gammaproteobacteria</taxon>
        <taxon>Pseudomonadales</taxon>
        <taxon>Pseudomonadaceae</taxon>
        <taxon>Aquipseudomonas</taxon>
    </lineage>
</organism>
<gene>
    <name evidence="2" type="ORF">SAMN05878282_11280</name>
</gene>
<dbReference type="RefSeq" id="WP_303046400.1">
    <property type="nucleotide sequence ID" value="NZ_FTMP01000012.1"/>
</dbReference>
<proteinExistence type="predicted"/>
<dbReference type="Proteomes" id="UP000185841">
    <property type="component" value="Unassembled WGS sequence"/>
</dbReference>